<comment type="caution">
    <text evidence="2">The sequence shown here is derived from an EMBL/GenBank/DDBJ whole genome shotgun (WGS) entry which is preliminary data.</text>
</comment>
<sequence length="1649" mass="183066">MQSINELSQSDPLNLLGEMPKKDQPFADTIEAYVNNNGKDPLNLLSNENVDSDTKAYMETINAYAQKPKEPEPEPKRFIEQNYEGVPPSAMPDLEYDETGKVINFMDIKDIKHIEALYDQDMLSDEQVNHWAASLDLERSKGNFLDIKTDMNMDYLVSKGVFTKEQAKLRQDYNANPILYTAASAIRGGVRGVFTALDNTADMLDIGYNTLLGNEAEVKKINDYVKAKNTPVHKRTKEQQDLIDNTPSFAKIVGLEEAPTTTLGQVTNSISEFVTGFAATRNLKIPSISNSLATSTNLYARAALSDYFAVNKGNENLSNVLADLSPELRGSVLTYLAYDKDDGLAEKALKNAAEGLGLGVLLDGLIYGVKMLKNTNLSIGGSELNNYNIQKIVLNSSKKDPSILDQSIDEVALAEGKVGYTKSKYDLLSELSAAQNKLEVLNVRKKGNRANSPQSRYLQETIKTIKRDLKEGNFAPLNVAKTTPNDIVYKGAKGIDAFETEFRAINKDEHNLELFESIINTARKLEVKVNITNRVTKNAIGKYNANSNTIVINPKNRSFEDGLLPDDIKAETMLHELIHSVSSRTILAFEKDGGTMLSATQKQGVSELKELYSIFKNDKNVAKDIKYGLMNEHELLAELANPTFRTYLKEKNLWEKIIDGVLKLLGFDAKGATKTDAYTKARASLSKIMDTYEPTMAKRELKAKELNALEATKRQEFFAKPLTKRIVTTTDFEKEVDAIIANEGKAMLKELDSSFKELEKEGNKAIRSNKHSTTLKKASKLIEDDFGIKVDFIKSVAKDTTQLASRVLAVRKIVKGFGVELKKEIDEFLANAEKSAGSKDKAEALELYVKLQQFGSMQTALKGISANVGRALNAHKIKVMGKEVDIESLSHYEVEQLLAQVGGYKQIKGALEEFAKRMADGDTAGAAGLGRSSIRFTIGNYLYANFLGGILSGYPTHLVNIGSSILNLGMHLTAQHMAIFGRAIAKRDLDELMQLTAAYKGLAAGIGDAFRYHKGIPEDRLGYFWRTFRDAESTMDFNVKIGHSTAKLTPSHFSKAGKEYWSKNTFAEHPIAWTAGYLADVMTSSLRLLQASDDAMKAIIYKSEVYRHTINHINSSELFKGASREERLKAFQDAIFDPTNIANNTQKVLGITKKGEFEALGIEASAIDTARAMTFTTPLNKVGINVEHLSPNPPLKKWGDTEHYFRDNAKIVYDDIKENYPKWIVGGVGAGLDKLAMSITDIKHLNNPLGLAVKYTIPFINTPLNIVKSFGRMTPLAILSREFQEDLKAGGVRKWTALNKVALGSFMLWQTWELMDAGLVTGKTPKTLRGMHGMPPEHSIKIGDTWVSYARFDPFGMLLGVVADLRQALDYNLAKEEEKQNAAGAVLTAFANTLVSKTYMTGLSDLMKGLSEEGVSEKKLTQTMAKNFVSSVLPLSSFFRSIFGDTRDVRETRPDKEGFSGFIEALGKQFNTIFAPTLNQPRLSIFGEPMLKPDKFLGVSYGYFTDDPAYLEMIAIGFNGKGISDTFSLNGTILDISPSQENEIRKIAGELGIKEAVTKLISSPGYKNLGGNEREKIELQKQQVLKVVHKYYEAAKGKWLEKQENMDKYAKKKAENIFEKLNGNPNKPKGYLNPAFFKAVNNINEERNK</sequence>
<proteinExistence type="predicted"/>
<reference evidence="2 3" key="1">
    <citation type="submission" date="2015-11" db="EMBL/GenBank/DDBJ databases">
        <authorList>
            <consortium name="Pathogen Informatics"/>
        </authorList>
    </citation>
    <scope>NUCLEOTIDE SEQUENCE [LARGE SCALE GENOMIC DNA]</scope>
    <source>
        <strain evidence="2 3">006A-0059</strain>
    </source>
</reference>
<evidence type="ECO:0000313" key="2">
    <source>
        <dbReference type="EMBL" id="CUU71108.1"/>
    </source>
</evidence>
<dbReference type="Proteomes" id="UP000052237">
    <property type="component" value="Unassembled WGS sequence"/>
</dbReference>
<keyword evidence="3" id="KW-1185">Reference proteome</keyword>
<protein>
    <recommendedName>
        <fullName evidence="4">Large polyvalent protein associated domain-containing protein</fullName>
    </recommendedName>
</protein>
<organism evidence="2 3">
    <name type="scientific">Campylobacter hyointestinalis subsp. hyointestinalis</name>
    <dbReference type="NCBI Taxonomy" id="91352"/>
    <lineage>
        <taxon>Bacteria</taxon>
        <taxon>Pseudomonadati</taxon>
        <taxon>Campylobacterota</taxon>
        <taxon>Epsilonproteobacteria</taxon>
        <taxon>Campylobacterales</taxon>
        <taxon>Campylobacteraceae</taxon>
        <taxon>Campylobacter</taxon>
    </lineage>
</organism>
<dbReference type="RefSeq" id="WP_059434926.1">
    <property type="nucleotide sequence ID" value="NZ_FAVB01000001.1"/>
</dbReference>
<evidence type="ECO:0000256" key="1">
    <source>
        <dbReference type="SAM" id="MobiDB-lite"/>
    </source>
</evidence>
<accession>A0A0S4RB86</accession>
<feature type="compositionally biased region" description="Polar residues" evidence="1">
    <location>
        <begin position="1"/>
        <end position="12"/>
    </location>
</feature>
<name>A0A0S4RB86_CAMHY</name>
<gene>
    <name evidence="2" type="ORF">ERS686654_00308</name>
</gene>
<evidence type="ECO:0000313" key="3">
    <source>
        <dbReference type="Proteomes" id="UP000052237"/>
    </source>
</evidence>
<evidence type="ECO:0008006" key="4">
    <source>
        <dbReference type="Google" id="ProtNLM"/>
    </source>
</evidence>
<dbReference type="EMBL" id="FAVB01000001">
    <property type="protein sequence ID" value="CUU71108.1"/>
    <property type="molecule type" value="Genomic_DNA"/>
</dbReference>
<feature type="region of interest" description="Disordered" evidence="1">
    <location>
        <begin position="1"/>
        <end position="22"/>
    </location>
</feature>